<accession>A0A915JN71</accession>
<sequence>MVALKLSRETTLKINLKQALTMIKLDNRAKGFFNDLATINKDPHMTSLNVKAAIIKVQVEQPGPEP</sequence>
<reference evidence="2" key="1">
    <citation type="submission" date="2022-11" db="UniProtKB">
        <authorList>
            <consortium name="WormBaseParasite"/>
        </authorList>
    </citation>
    <scope>IDENTIFICATION</scope>
</reference>
<dbReference type="Proteomes" id="UP000887565">
    <property type="component" value="Unplaced"/>
</dbReference>
<evidence type="ECO:0000313" key="1">
    <source>
        <dbReference type="Proteomes" id="UP000887565"/>
    </source>
</evidence>
<evidence type="ECO:0000313" key="2">
    <source>
        <dbReference type="WBParaSite" id="nRc.2.0.1.t27684-RA"/>
    </source>
</evidence>
<protein>
    <submittedName>
        <fullName evidence="2">Uncharacterized protein</fullName>
    </submittedName>
</protein>
<dbReference type="AlphaFoldDB" id="A0A915JN71"/>
<dbReference type="WBParaSite" id="nRc.2.0.1.t27684-RA">
    <property type="protein sequence ID" value="nRc.2.0.1.t27684-RA"/>
    <property type="gene ID" value="nRc.2.0.1.g27684"/>
</dbReference>
<proteinExistence type="predicted"/>
<name>A0A915JN71_ROMCU</name>
<keyword evidence="1" id="KW-1185">Reference proteome</keyword>
<organism evidence="1 2">
    <name type="scientific">Romanomermis culicivorax</name>
    <name type="common">Nematode worm</name>
    <dbReference type="NCBI Taxonomy" id="13658"/>
    <lineage>
        <taxon>Eukaryota</taxon>
        <taxon>Metazoa</taxon>
        <taxon>Ecdysozoa</taxon>
        <taxon>Nematoda</taxon>
        <taxon>Enoplea</taxon>
        <taxon>Dorylaimia</taxon>
        <taxon>Mermithida</taxon>
        <taxon>Mermithoidea</taxon>
        <taxon>Mermithidae</taxon>
        <taxon>Romanomermis</taxon>
    </lineage>
</organism>